<keyword evidence="2" id="KW-1185">Reference proteome</keyword>
<protein>
    <submittedName>
        <fullName evidence="1">Uncharacterized protein</fullName>
    </submittedName>
</protein>
<dbReference type="AlphaFoldDB" id="A0A165YQ98"/>
<proteinExistence type="predicted"/>
<organism evidence="1 2">
    <name type="scientific">Pseudovibrio axinellae</name>
    <dbReference type="NCBI Taxonomy" id="989403"/>
    <lineage>
        <taxon>Bacteria</taxon>
        <taxon>Pseudomonadati</taxon>
        <taxon>Pseudomonadota</taxon>
        <taxon>Alphaproteobacteria</taxon>
        <taxon>Hyphomicrobiales</taxon>
        <taxon>Stappiaceae</taxon>
        <taxon>Pseudovibrio</taxon>
    </lineage>
</organism>
<sequence length="231" mass="25655">MVVQRDSQKHMYFLKKKMMVTSRALLIAIGAIGLSACMSQINLSPSSWYEQMGALENSGDTLYICHGFGCQYLSPVTFSKHDKVTLRAILLRGSDSSRAERAAISRAVQWQERRVGPIVGSSNDIGGLDMKSGNVWGQMDCIDEATNTAGLLIYASSQGWLKYHRVTRPASRGYFFDGKYPHASAVIVDTTTDIAWVVDSWRLSNGEPPDILHMSKWLKMTSSDLEAPDVR</sequence>
<dbReference type="Proteomes" id="UP000076577">
    <property type="component" value="Unassembled WGS sequence"/>
</dbReference>
<comment type="caution">
    <text evidence="1">The sequence shown here is derived from an EMBL/GenBank/DDBJ whole genome shotgun (WGS) entry which is preliminary data.</text>
</comment>
<accession>A0A165YQ98</accession>
<gene>
    <name evidence="1" type="ORF">PsAD2_02179</name>
</gene>
<name>A0A165YQ98_9HYPH</name>
<evidence type="ECO:0000313" key="1">
    <source>
        <dbReference type="EMBL" id="KZL19120.1"/>
    </source>
</evidence>
<evidence type="ECO:0000313" key="2">
    <source>
        <dbReference type="Proteomes" id="UP000076577"/>
    </source>
</evidence>
<dbReference type="STRING" id="989403.SAMN05421798_10895"/>
<dbReference type="PATRIC" id="fig|989403.3.peg.2327"/>
<reference evidence="1 2" key="1">
    <citation type="journal article" date="2016" name="Front. Microbiol.">
        <title>Comparative Genomic Analysis Reveals a Diverse Repertoire of Genes Involved in Prokaryote-Eukaryote Interactions within the Pseudovibrio Genus.</title>
        <authorList>
            <person name="Romano S."/>
            <person name="Fernandez-Guerra A."/>
            <person name="Reen F.J."/>
            <person name="Glockner F.O."/>
            <person name="Crowley S.P."/>
            <person name="O'Sullivan O."/>
            <person name="Cotter P.D."/>
            <person name="Adams C."/>
            <person name="Dobson A.D."/>
            <person name="O'Gara F."/>
        </authorList>
    </citation>
    <scope>NUCLEOTIDE SEQUENCE [LARGE SCALE GENOMIC DNA]</scope>
    <source>
        <strain evidence="1 2">Ad2</strain>
    </source>
</reference>
<dbReference type="EMBL" id="LMCB01000016">
    <property type="protein sequence ID" value="KZL19120.1"/>
    <property type="molecule type" value="Genomic_DNA"/>
</dbReference>